<dbReference type="InterPro" id="IPR015421">
    <property type="entry name" value="PyrdxlP-dep_Trfase_major"/>
</dbReference>
<evidence type="ECO:0000256" key="5">
    <source>
        <dbReference type="ARBA" id="ARBA00022898"/>
    </source>
</evidence>
<dbReference type="PIRSF" id="PIRSF005572">
    <property type="entry name" value="NifS"/>
    <property type="match status" value="1"/>
</dbReference>
<dbReference type="InterPro" id="IPR015424">
    <property type="entry name" value="PyrdxlP-dep_Trfase"/>
</dbReference>
<proteinExistence type="inferred from homology"/>
<keyword evidence="3 10" id="KW-0808">Transferase</keyword>
<dbReference type="Pfam" id="PF00266">
    <property type="entry name" value="Aminotran_5"/>
    <property type="match status" value="1"/>
</dbReference>
<comment type="caution">
    <text evidence="10">The sequence shown here is derived from an EMBL/GenBank/DDBJ whole genome shotgun (WGS) entry which is preliminary data.</text>
</comment>
<dbReference type="Gene3D" id="1.10.260.50">
    <property type="match status" value="1"/>
</dbReference>
<comment type="similarity">
    <text evidence="2">Belongs to the class-V pyridoxal-phosphate-dependent aminotransferase family. NifS/IscS subfamily.</text>
</comment>
<dbReference type="GeneID" id="82846204"/>
<keyword evidence="11" id="KW-1185">Reference proteome</keyword>
<dbReference type="GO" id="GO:0046872">
    <property type="term" value="F:metal ion binding"/>
    <property type="evidence" value="ECO:0007669"/>
    <property type="project" value="UniProtKB-KW"/>
</dbReference>
<dbReference type="Gene3D" id="3.90.1150.10">
    <property type="entry name" value="Aspartate Aminotransferase, domain 1"/>
    <property type="match status" value="1"/>
</dbReference>
<evidence type="ECO:0000256" key="8">
    <source>
        <dbReference type="ARBA" id="ARBA00050776"/>
    </source>
</evidence>
<dbReference type="eggNOG" id="COG1104">
    <property type="taxonomic scope" value="Bacteria"/>
</dbReference>
<evidence type="ECO:0000259" key="9">
    <source>
        <dbReference type="Pfam" id="PF00266"/>
    </source>
</evidence>
<dbReference type="AlphaFoldDB" id="I7JU29"/>
<dbReference type="STRING" id="1423758.FC41_GL000319"/>
<comment type="cofactor">
    <cofactor evidence="1">
        <name>pyridoxal 5'-phosphate</name>
        <dbReference type="ChEBI" id="CHEBI:597326"/>
    </cofactor>
</comment>
<dbReference type="GO" id="GO:0051536">
    <property type="term" value="F:iron-sulfur cluster binding"/>
    <property type="evidence" value="ECO:0007669"/>
    <property type="project" value="UniProtKB-KW"/>
</dbReference>
<organism evidence="10 11">
    <name type="scientific">Lactobacillus hominis DSM 23910 = CRBIP 24.179</name>
    <dbReference type="NCBI Taxonomy" id="1423758"/>
    <lineage>
        <taxon>Bacteria</taxon>
        <taxon>Bacillati</taxon>
        <taxon>Bacillota</taxon>
        <taxon>Bacilli</taxon>
        <taxon>Lactobacillales</taxon>
        <taxon>Lactobacillaceae</taxon>
        <taxon>Lactobacillus</taxon>
    </lineage>
</organism>
<evidence type="ECO:0000256" key="1">
    <source>
        <dbReference type="ARBA" id="ARBA00001933"/>
    </source>
</evidence>
<evidence type="ECO:0000256" key="4">
    <source>
        <dbReference type="ARBA" id="ARBA00022723"/>
    </source>
</evidence>
<keyword evidence="7" id="KW-0411">Iron-sulfur</keyword>
<evidence type="ECO:0000256" key="3">
    <source>
        <dbReference type="ARBA" id="ARBA00022679"/>
    </source>
</evidence>
<dbReference type="OrthoDB" id="9808002at2"/>
<evidence type="ECO:0000256" key="6">
    <source>
        <dbReference type="ARBA" id="ARBA00023004"/>
    </source>
</evidence>
<dbReference type="Gene3D" id="3.40.640.10">
    <property type="entry name" value="Type I PLP-dependent aspartate aminotransferase-like (Major domain)"/>
    <property type="match status" value="1"/>
</dbReference>
<dbReference type="InterPro" id="IPR000192">
    <property type="entry name" value="Aminotrans_V_dom"/>
</dbReference>
<dbReference type="PANTHER" id="PTHR11601">
    <property type="entry name" value="CYSTEINE DESULFURYLASE FAMILY MEMBER"/>
    <property type="match status" value="1"/>
</dbReference>
<comment type="catalytic activity">
    <reaction evidence="8">
        <text>(sulfur carrier)-H + L-cysteine = (sulfur carrier)-SH + L-alanine</text>
        <dbReference type="Rhea" id="RHEA:43892"/>
        <dbReference type="Rhea" id="RHEA-COMP:14737"/>
        <dbReference type="Rhea" id="RHEA-COMP:14739"/>
        <dbReference type="ChEBI" id="CHEBI:29917"/>
        <dbReference type="ChEBI" id="CHEBI:35235"/>
        <dbReference type="ChEBI" id="CHEBI:57972"/>
        <dbReference type="ChEBI" id="CHEBI:64428"/>
        <dbReference type="EC" id="2.8.1.7"/>
    </reaction>
</comment>
<reference evidence="10 11" key="1">
    <citation type="submission" date="2012-06" db="EMBL/GenBank/DDBJ databases">
        <title>Draft Genome Sequence of Lactobacillus hominis Strain CRBIP 24.179T, isolated from human intestine.</title>
        <authorList>
            <person name="Cousin S."/>
            <person name="Ma L."/>
            <person name="Bizet C."/>
            <person name="Loux V."/>
            <person name="Bouchier C."/>
            <person name="Clermont D."/>
            <person name="Creno S."/>
        </authorList>
    </citation>
    <scope>NUCLEOTIDE SEQUENCE [LARGE SCALE GENOMIC DNA]</scope>
    <source>
        <strain evidence="11">CRBIP 24.179T</strain>
    </source>
</reference>
<dbReference type="RefSeq" id="WP_008469478.1">
    <property type="nucleotide sequence ID" value="NZ_AYZP01000001.1"/>
</dbReference>
<gene>
    <name evidence="10" type="ORF">BN55_03130</name>
</gene>
<feature type="domain" description="Aminotransferase class V" evidence="9">
    <location>
        <begin position="6"/>
        <end position="371"/>
    </location>
</feature>
<dbReference type="Proteomes" id="UP000009320">
    <property type="component" value="Unassembled WGS sequence"/>
</dbReference>
<accession>I7JU29</accession>
<evidence type="ECO:0000313" key="10">
    <source>
        <dbReference type="EMBL" id="CCI80916.1"/>
    </source>
</evidence>
<dbReference type="GO" id="GO:0031071">
    <property type="term" value="F:cysteine desulfurase activity"/>
    <property type="evidence" value="ECO:0007669"/>
    <property type="project" value="UniProtKB-EC"/>
</dbReference>
<dbReference type="EC" id="2.8.1.7" evidence="10"/>
<keyword evidence="5" id="KW-0663">Pyridoxal phosphate</keyword>
<protein>
    <submittedName>
        <fullName evidence="10">Cysteine desulfurase</fullName>
        <ecNumber evidence="10">2.8.1.7</ecNumber>
    </submittedName>
</protein>
<dbReference type="InterPro" id="IPR016454">
    <property type="entry name" value="Cysteine_dSase"/>
</dbReference>
<evidence type="ECO:0000256" key="2">
    <source>
        <dbReference type="ARBA" id="ARBA00006490"/>
    </source>
</evidence>
<sequence>MATKNIYLDNAATTPMDPKVISKINDEMINDFGNASSQHAFGRKARQVVDQARQQLAKTINAHEKEIIFTSGGSESNNNAIFGTARARQNIGKKIITTKIEHPSVLNPMKRLENEGFNVVYLDVDQTGHIDLEQLKKELTDDTILVSTMAVNNEVGSIMPLQKIGDLVKDSNAYFHVDDVQGFGTIDIDVQKMHIDLLSVSAHKVNGPKFLGFLYERDGIEVSDLLLGGEQELKRRPGTENVPGIAGFGVAAKELNELDKADIQKKYQEFQKIILNELDKDQIDYEINGSINGQVSHHVLNLWLKGVGTYSALTNLDLAGFAVSGGSACTAGSLNPSHVLTAMYGADSDRLAESIRISFGRFTTQQDVEEFAQALVKMCQRLAKR</sequence>
<evidence type="ECO:0000313" key="11">
    <source>
        <dbReference type="Proteomes" id="UP000009320"/>
    </source>
</evidence>
<dbReference type="PANTHER" id="PTHR11601:SF34">
    <property type="entry name" value="CYSTEINE DESULFURASE"/>
    <property type="match status" value="1"/>
</dbReference>
<dbReference type="SUPFAM" id="SSF53383">
    <property type="entry name" value="PLP-dependent transferases"/>
    <property type="match status" value="1"/>
</dbReference>
<keyword evidence="4" id="KW-0479">Metal-binding</keyword>
<keyword evidence="6" id="KW-0408">Iron</keyword>
<name>I7JU29_9LACO</name>
<dbReference type="EMBL" id="CAKE01000001">
    <property type="protein sequence ID" value="CCI80916.1"/>
    <property type="molecule type" value="Genomic_DNA"/>
</dbReference>
<dbReference type="InterPro" id="IPR015422">
    <property type="entry name" value="PyrdxlP-dep_Trfase_small"/>
</dbReference>
<evidence type="ECO:0000256" key="7">
    <source>
        <dbReference type="ARBA" id="ARBA00023014"/>
    </source>
</evidence>